<keyword evidence="4 7" id="KW-0812">Transmembrane</keyword>
<sequence>MGLLSWIIFGLIAGAIARLLVPSGRGGRDLGCIGTVLLGVIGSLIGGTVASLIDGEGIDFAASGLIGSVLGACGLLVLVRVLSR</sequence>
<feature type="transmembrane region" description="Helical" evidence="7">
    <location>
        <begin position="33"/>
        <end position="53"/>
    </location>
</feature>
<comment type="similarity">
    <text evidence="2">Belongs to the UPF0410 family.</text>
</comment>
<reference evidence="8 9" key="1">
    <citation type="submission" date="2020-10" db="EMBL/GenBank/DDBJ databases">
        <title>Connecting structure to function with the recovery of over 1000 high-quality activated sludge metagenome-assembled genomes encoding full-length rRNA genes using long-read sequencing.</title>
        <authorList>
            <person name="Singleton C.M."/>
            <person name="Petriglieri F."/>
            <person name="Kristensen J.M."/>
            <person name="Kirkegaard R.H."/>
            <person name="Michaelsen T.Y."/>
            <person name="Andersen M.H."/>
            <person name="Karst S.M."/>
            <person name="Dueholm M.S."/>
            <person name="Nielsen P.H."/>
            <person name="Albertsen M."/>
        </authorList>
    </citation>
    <scope>NUCLEOTIDE SEQUENCE [LARGE SCALE GENOMIC DNA]</scope>
    <source>
        <strain evidence="8">Lyne_18-Q3-R50-59_MAXAC.006</strain>
    </source>
</reference>
<comment type="subcellular location">
    <subcellularLocation>
        <location evidence="1">Cell membrane</location>
        <topology evidence="1">Multi-pass membrane protein</topology>
    </subcellularLocation>
</comment>
<keyword evidence="5 7" id="KW-1133">Transmembrane helix</keyword>
<evidence type="ECO:0000256" key="3">
    <source>
        <dbReference type="ARBA" id="ARBA00022475"/>
    </source>
</evidence>
<dbReference type="GO" id="GO:0005886">
    <property type="term" value="C:plasma membrane"/>
    <property type="evidence" value="ECO:0007669"/>
    <property type="project" value="UniProtKB-SubCell"/>
</dbReference>
<evidence type="ECO:0000256" key="2">
    <source>
        <dbReference type="ARBA" id="ARBA00011006"/>
    </source>
</evidence>
<dbReference type="EMBL" id="JADJZA010000010">
    <property type="protein sequence ID" value="MBK9298752.1"/>
    <property type="molecule type" value="Genomic_DNA"/>
</dbReference>
<accession>A0A936TG52</accession>
<evidence type="ECO:0000256" key="4">
    <source>
        <dbReference type="ARBA" id="ARBA00022692"/>
    </source>
</evidence>
<dbReference type="InterPro" id="IPR007341">
    <property type="entry name" value="Transgly_assoc"/>
</dbReference>
<name>A0A936TG52_9ACTN</name>
<evidence type="ECO:0000256" key="7">
    <source>
        <dbReference type="SAM" id="Phobius"/>
    </source>
</evidence>
<evidence type="ECO:0000256" key="6">
    <source>
        <dbReference type="ARBA" id="ARBA00023136"/>
    </source>
</evidence>
<comment type="caution">
    <text evidence="8">The sequence shown here is derived from an EMBL/GenBank/DDBJ whole genome shotgun (WGS) entry which is preliminary data.</text>
</comment>
<dbReference type="Proteomes" id="UP000727993">
    <property type="component" value="Unassembled WGS sequence"/>
</dbReference>
<dbReference type="PANTHER" id="PTHR33884">
    <property type="entry name" value="UPF0410 PROTEIN YMGE"/>
    <property type="match status" value="1"/>
</dbReference>
<proteinExistence type="inferred from homology"/>
<evidence type="ECO:0000256" key="1">
    <source>
        <dbReference type="ARBA" id="ARBA00004651"/>
    </source>
</evidence>
<gene>
    <name evidence="8" type="ORF">IPN02_18370</name>
</gene>
<dbReference type="PANTHER" id="PTHR33884:SF3">
    <property type="entry name" value="UPF0410 PROTEIN YMGE"/>
    <property type="match status" value="1"/>
</dbReference>
<evidence type="ECO:0000256" key="5">
    <source>
        <dbReference type="ARBA" id="ARBA00022989"/>
    </source>
</evidence>
<keyword evidence="3" id="KW-1003">Cell membrane</keyword>
<organism evidence="8 9">
    <name type="scientific">Candidatus Neomicrothrix subdominans</name>
    <dbReference type="NCBI Taxonomy" id="2954438"/>
    <lineage>
        <taxon>Bacteria</taxon>
        <taxon>Bacillati</taxon>
        <taxon>Actinomycetota</taxon>
        <taxon>Acidimicrobiia</taxon>
        <taxon>Acidimicrobiales</taxon>
        <taxon>Microthrixaceae</taxon>
        <taxon>Candidatus Neomicrothrix</taxon>
    </lineage>
</organism>
<protein>
    <submittedName>
        <fullName evidence="8">GlsB/YeaQ/YmgE family stress response membrane protein</fullName>
    </submittedName>
</protein>
<evidence type="ECO:0000313" key="9">
    <source>
        <dbReference type="Proteomes" id="UP000727993"/>
    </source>
</evidence>
<feature type="transmembrane region" description="Helical" evidence="7">
    <location>
        <begin position="6"/>
        <end position="21"/>
    </location>
</feature>
<keyword evidence="6 7" id="KW-0472">Membrane</keyword>
<feature type="transmembrane region" description="Helical" evidence="7">
    <location>
        <begin position="65"/>
        <end position="83"/>
    </location>
</feature>
<dbReference type="AlphaFoldDB" id="A0A936TG52"/>
<evidence type="ECO:0000313" key="8">
    <source>
        <dbReference type="EMBL" id="MBK9298752.1"/>
    </source>
</evidence>